<dbReference type="RefSeq" id="WP_114373379.1">
    <property type="nucleotide sequence ID" value="NZ_QPEX01000046.1"/>
</dbReference>
<dbReference type="AlphaFoldDB" id="A0A368KJ32"/>
<organism evidence="2 3">
    <name type="scientific">Bremerella cremea</name>
    <dbReference type="NCBI Taxonomy" id="1031537"/>
    <lineage>
        <taxon>Bacteria</taxon>
        <taxon>Pseudomonadati</taxon>
        <taxon>Planctomycetota</taxon>
        <taxon>Planctomycetia</taxon>
        <taxon>Pirellulales</taxon>
        <taxon>Pirellulaceae</taxon>
        <taxon>Bremerella</taxon>
    </lineage>
</organism>
<reference evidence="2 3" key="1">
    <citation type="submission" date="2018-07" db="EMBL/GenBank/DDBJ databases">
        <title>Comparative genomes isolates from brazilian mangrove.</title>
        <authorList>
            <person name="De Araujo J.E."/>
            <person name="Taketani R.G."/>
            <person name="Silva M.C.P."/>
            <person name="Lourenco M.V."/>
            <person name="Oliveira V.M."/>
            <person name="Andreote F.D."/>
        </authorList>
    </citation>
    <scope>NUCLEOTIDE SEQUENCE [LARGE SCALE GENOMIC DNA]</scope>
    <source>
        <strain evidence="2 3">HEX PRIS-MGV</strain>
    </source>
</reference>
<feature type="chain" id="PRO_5016630085" evidence="1">
    <location>
        <begin position="23"/>
        <end position="292"/>
    </location>
</feature>
<comment type="caution">
    <text evidence="2">The sequence shown here is derived from an EMBL/GenBank/DDBJ whole genome shotgun (WGS) entry which is preliminary data.</text>
</comment>
<dbReference type="OrthoDB" id="279521at2"/>
<evidence type="ECO:0000256" key="1">
    <source>
        <dbReference type="SAM" id="SignalP"/>
    </source>
</evidence>
<sequence>MRSTWLKLFCVLLFSVTGYTQAWCQDAPSSPSAKETKSPTSTVFGDLVEIGSEIQITPEGGKPLEFDKQPLVIWSNPTRPAAPHGCIFIWNAAGRPQAVGSVFTFVIRNEVRLKHQLHSLSSEPLEATFREQTVWKPTQPGVTWINLPAEISPHDNPRLRLTQMRGIARQYQARLEKPDGSKTQLELKPTPLYRYQSQNAKVVDGAIFSFANGTDPDVLMLLEAYEDDTQKVRWRYAFARFHYWRLVVENNEGAVVWEVEAEPALISMAIGDTSLIGLPYVSYIVDRKPTGE</sequence>
<dbReference type="EMBL" id="QPEX01000046">
    <property type="protein sequence ID" value="RCS40581.1"/>
    <property type="molecule type" value="Genomic_DNA"/>
</dbReference>
<name>A0A368KJ32_9BACT</name>
<feature type="signal peptide" evidence="1">
    <location>
        <begin position="1"/>
        <end position="22"/>
    </location>
</feature>
<gene>
    <name evidence="2" type="ORF">DTL42_24735</name>
</gene>
<keyword evidence="1" id="KW-0732">Signal</keyword>
<accession>A0A368KJ32</accession>
<evidence type="ECO:0000313" key="3">
    <source>
        <dbReference type="Proteomes" id="UP000253562"/>
    </source>
</evidence>
<dbReference type="Proteomes" id="UP000253562">
    <property type="component" value="Unassembled WGS sequence"/>
</dbReference>
<evidence type="ECO:0000313" key="2">
    <source>
        <dbReference type="EMBL" id="RCS40581.1"/>
    </source>
</evidence>
<proteinExistence type="predicted"/>
<protein>
    <submittedName>
        <fullName evidence="2">Uncharacterized protein</fullName>
    </submittedName>
</protein>